<accession>A0A1D1W7Z8</accession>
<sequence length="92" mass="10699">MPTPRDVNNMMARVNPHSVTRMEDWKARASNGTSQISALVWMGGTPECAVDLPRVERRQEEMRGKANQWRSPRRWPSLTNDWVYGSTTWDPR</sequence>
<evidence type="ECO:0000313" key="2">
    <source>
        <dbReference type="Proteomes" id="UP000186922"/>
    </source>
</evidence>
<dbReference type="EMBL" id="BDGG01000023">
    <property type="protein sequence ID" value="GAV09512.1"/>
    <property type="molecule type" value="Genomic_DNA"/>
</dbReference>
<comment type="caution">
    <text evidence="1">The sequence shown here is derived from an EMBL/GenBank/DDBJ whole genome shotgun (WGS) entry which is preliminary data.</text>
</comment>
<reference evidence="1 2" key="1">
    <citation type="journal article" date="2016" name="Nat. Commun.">
        <title>Extremotolerant tardigrade genome and improved radiotolerance of human cultured cells by tardigrade-unique protein.</title>
        <authorList>
            <person name="Hashimoto T."/>
            <person name="Horikawa D.D."/>
            <person name="Saito Y."/>
            <person name="Kuwahara H."/>
            <person name="Kozuka-Hata H."/>
            <person name="Shin-I T."/>
            <person name="Minakuchi Y."/>
            <person name="Ohishi K."/>
            <person name="Motoyama A."/>
            <person name="Aizu T."/>
            <person name="Enomoto A."/>
            <person name="Kondo K."/>
            <person name="Tanaka S."/>
            <person name="Hara Y."/>
            <person name="Koshikawa S."/>
            <person name="Sagara H."/>
            <person name="Miura T."/>
            <person name="Yokobori S."/>
            <person name="Miyagawa K."/>
            <person name="Suzuki Y."/>
            <person name="Kubo T."/>
            <person name="Oyama M."/>
            <person name="Kohara Y."/>
            <person name="Fujiyama A."/>
            <person name="Arakawa K."/>
            <person name="Katayama T."/>
            <person name="Toyoda A."/>
            <person name="Kunieda T."/>
        </authorList>
    </citation>
    <scope>NUCLEOTIDE SEQUENCE [LARGE SCALE GENOMIC DNA]</scope>
    <source>
        <strain evidence="1 2">YOKOZUNA-1</strain>
    </source>
</reference>
<gene>
    <name evidence="1" type="primary">RvY_19041</name>
    <name evidence="1" type="synonym">RvY_19041.2</name>
    <name evidence="1" type="ORF">RvY_19041-2</name>
</gene>
<dbReference type="AlphaFoldDB" id="A0A1D1W7Z8"/>
<keyword evidence="2" id="KW-1185">Reference proteome</keyword>
<dbReference type="Proteomes" id="UP000186922">
    <property type="component" value="Unassembled WGS sequence"/>
</dbReference>
<name>A0A1D1W7Z8_RAMVA</name>
<protein>
    <submittedName>
        <fullName evidence="1">Uncharacterized protein</fullName>
    </submittedName>
</protein>
<evidence type="ECO:0000313" key="1">
    <source>
        <dbReference type="EMBL" id="GAV09512.1"/>
    </source>
</evidence>
<proteinExistence type="predicted"/>
<organism evidence="1 2">
    <name type="scientific">Ramazzottius varieornatus</name>
    <name type="common">Water bear</name>
    <name type="synonym">Tardigrade</name>
    <dbReference type="NCBI Taxonomy" id="947166"/>
    <lineage>
        <taxon>Eukaryota</taxon>
        <taxon>Metazoa</taxon>
        <taxon>Ecdysozoa</taxon>
        <taxon>Tardigrada</taxon>
        <taxon>Eutardigrada</taxon>
        <taxon>Parachela</taxon>
        <taxon>Hypsibioidea</taxon>
        <taxon>Ramazzottiidae</taxon>
        <taxon>Ramazzottius</taxon>
    </lineage>
</organism>